<evidence type="ECO:0000256" key="6">
    <source>
        <dbReference type="ARBA" id="ARBA00030025"/>
    </source>
</evidence>
<gene>
    <name evidence="8" type="primary">earP</name>
    <name evidence="8" type="ORF">ACG0Z6_08100</name>
</gene>
<keyword evidence="8" id="KW-0251">Elongation factor</keyword>
<comment type="catalytic activity">
    <reaction evidence="7">
        <text>dTDP-beta-L-rhamnose + L-arginyl-[protein] = N(omega)-(alpha-L-rhamnosyl)-L-arginyl-[protein] + dTDP + H(+)</text>
        <dbReference type="Rhea" id="RHEA:66692"/>
        <dbReference type="Rhea" id="RHEA-COMP:10532"/>
        <dbReference type="Rhea" id="RHEA-COMP:17096"/>
        <dbReference type="ChEBI" id="CHEBI:15378"/>
        <dbReference type="ChEBI" id="CHEBI:29965"/>
        <dbReference type="ChEBI" id="CHEBI:57510"/>
        <dbReference type="ChEBI" id="CHEBI:58369"/>
        <dbReference type="ChEBI" id="CHEBI:167445"/>
    </reaction>
    <physiologicalReaction direction="left-to-right" evidence="7">
        <dbReference type="Rhea" id="RHEA:66693"/>
    </physiologicalReaction>
</comment>
<keyword evidence="8" id="KW-0648">Protein biosynthesis</keyword>
<evidence type="ECO:0000256" key="4">
    <source>
        <dbReference type="ARBA" id="ARBA00024346"/>
    </source>
</evidence>
<comment type="function">
    <text evidence="3">Protein-arginine rhamnosyltransferase that catalyzes the transfer of a single rhamnose to elongation factor P (EF-P) on 'Lys-32', a modification required for EF-P-dependent rescue of polyproline stalled ribosomes.</text>
</comment>
<evidence type="ECO:0000256" key="5">
    <source>
        <dbReference type="ARBA" id="ARBA00024416"/>
    </source>
</evidence>
<dbReference type="Pfam" id="PF10093">
    <property type="entry name" value="EarP"/>
    <property type="match status" value="1"/>
</dbReference>
<evidence type="ECO:0000256" key="2">
    <source>
        <dbReference type="ARBA" id="ARBA00022679"/>
    </source>
</evidence>
<comment type="similarity">
    <text evidence="4">Belongs to the glycosyltransferase 104 family.</text>
</comment>
<evidence type="ECO:0000256" key="7">
    <source>
        <dbReference type="ARBA" id="ARBA00048472"/>
    </source>
</evidence>
<organism evidence="8 9">
    <name type="scientific">Roseateles rivi</name>
    <dbReference type="NCBI Taxonomy" id="3299028"/>
    <lineage>
        <taxon>Bacteria</taxon>
        <taxon>Pseudomonadati</taxon>
        <taxon>Pseudomonadota</taxon>
        <taxon>Betaproteobacteria</taxon>
        <taxon>Burkholderiales</taxon>
        <taxon>Sphaerotilaceae</taxon>
        <taxon>Roseateles</taxon>
    </lineage>
</organism>
<evidence type="ECO:0000313" key="9">
    <source>
        <dbReference type="Proteomes" id="UP001606099"/>
    </source>
</evidence>
<keyword evidence="2" id="KW-0808">Transferase</keyword>
<proteinExistence type="inferred from homology"/>
<evidence type="ECO:0000256" key="1">
    <source>
        <dbReference type="ARBA" id="ARBA00022676"/>
    </source>
</evidence>
<dbReference type="NCBIfam" id="TIGR03837">
    <property type="entry name" value="efp_Arg_rhamno"/>
    <property type="match status" value="1"/>
</dbReference>
<name>A0ABW7FV59_9BURK</name>
<protein>
    <recommendedName>
        <fullName evidence="5">Protein-arginine rhamnosyltransferase</fullName>
    </recommendedName>
    <alternativeName>
        <fullName evidence="6">EF-P arginine rhamnosyltransferase</fullName>
    </alternativeName>
</protein>
<dbReference type="RefSeq" id="WP_394460254.1">
    <property type="nucleotide sequence ID" value="NZ_JBIGHZ010000003.1"/>
</dbReference>
<accession>A0ABW7FV59</accession>
<dbReference type="Proteomes" id="UP001606099">
    <property type="component" value="Unassembled WGS sequence"/>
</dbReference>
<keyword evidence="1" id="KW-0328">Glycosyltransferase</keyword>
<evidence type="ECO:0000313" key="8">
    <source>
        <dbReference type="EMBL" id="MFG6448206.1"/>
    </source>
</evidence>
<dbReference type="GO" id="GO:0003746">
    <property type="term" value="F:translation elongation factor activity"/>
    <property type="evidence" value="ECO:0007669"/>
    <property type="project" value="UniProtKB-KW"/>
</dbReference>
<sequence length="384" mass="42407">MPTPLPESAPCPLGAGPLQGQRWDLFCRVIDNHGDLGVNLRLARALVAAGAGVRLWCDDDRALSWMQPRCPAALSCLPWAQAEQAAPPQQAADVVLETFGCELPLAYVQAMQARRLRGEPPVWINLEYLSAEDYVERSHGLASPQWSGAAAGLQKWFFYPGFTPRTGGLLREAGMVENARALRQQSGHPWLAQRGWAPQAGERVLSLFAYQPQALAELLQALPGPWLLLLCPGVAQQQAPALLGPQQRAMALPYLSHTDYDQLLASCDFNLVRGEDSFVRAHWADAPLLWHIYPQHDQAHAAKLQAYWQRALAGADAQQQARWWALSQAWNGLAPWTDEASAALAHLDAAAQQARHWRQQLCAQADLLQQLLNFVQQHRCASAT</sequence>
<dbReference type="EMBL" id="JBIGHZ010000003">
    <property type="protein sequence ID" value="MFG6448206.1"/>
    <property type="molecule type" value="Genomic_DNA"/>
</dbReference>
<dbReference type="InterPro" id="IPR016633">
    <property type="entry name" value="EarP"/>
</dbReference>
<reference evidence="8 9" key="1">
    <citation type="submission" date="2024-08" db="EMBL/GenBank/DDBJ databases">
        <authorList>
            <person name="Lu H."/>
        </authorList>
    </citation>
    <scope>NUCLEOTIDE SEQUENCE [LARGE SCALE GENOMIC DNA]</scope>
    <source>
        <strain evidence="8 9">BYS180W</strain>
    </source>
</reference>
<comment type="caution">
    <text evidence="8">The sequence shown here is derived from an EMBL/GenBank/DDBJ whole genome shotgun (WGS) entry which is preliminary data.</text>
</comment>
<keyword evidence="9" id="KW-1185">Reference proteome</keyword>
<evidence type="ECO:0000256" key="3">
    <source>
        <dbReference type="ARBA" id="ARBA00024303"/>
    </source>
</evidence>